<dbReference type="SUPFAM" id="SSF56784">
    <property type="entry name" value="HAD-like"/>
    <property type="match status" value="1"/>
</dbReference>
<dbReference type="InterPro" id="IPR011951">
    <property type="entry name" value="HAD-SF_hydro_IA_YjjG/PynA"/>
</dbReference>
<reference evidence="1" key="1">
    <citation type="journal article" date="2021" name="PeerJ">
        <title>Extensive microbial diversity within the chicken gut microbiome revealed by metagenomics and culture.</title>
        <authorList>
            <person name="Gilroy R."/>
            <person name="Ravi A."/>
            <person name="Getino M."/>
            <person name="Pursley I."/>
            <person name="Horton D.L."/>
            <person name="Alikhan N.F."/>
            <person name="Baker D."/>
            <person name="Gharbi K."/>
            <person name="Hall N."/>
            <person name="Watson M."/>
            <person name="Adriaenssens E.M."/>
            <person name="Foster-Nyarko E."/>
            <person name="Jarju S."/>
            <person name="Secka A."/>
            <person name="Antonio M."/>
            <person name="Oren A."/>
            <person name="Chaudhuri R.R."/>
            <person name="La Ragione R."/>
            <person name="Hildebrand F."/>
            <person name="Pallen M.J."/>
        </authorList>
    </citation>
    <scope>NUCLEOTIDE SEQUENCE</scope>
    <source>
        <strain evidence="1">Gambia11-129</strain>
    </source>
</reference>
<dbReference type="Proteomes" id="UP000823936">
    <property type="component" value="Unassembled WGS sequence"/>
</dbReference>
<organism evidence="1 2">
    <name type="scientific">Candidatus Ornithospirochaeta avicola</name>
    <dbReference type="NCBI Taxonomy" id="2840896"/>
    <lineage>
        <taxon>Bacteria</taxon>
        <taxon>Pseudomonadati</taxon>
        <taxon>Spirochaetota</taxon>
        <taxon>Spirochaetia</taxon>
        <taxon>Spirochaetales</taxon>
        <taxon>Spirochaetaceae</taxon>
        <taxon>Spirochaetaceae incertae sedis</taxon>
        <taxon>Candidatus Ornithospirochaeta</taxon>
    </lineage>
</organism>
<gene>
    <name evidence="1" type="ORF">IAB12_02050</name>
</gene>
<dbReference type="AlphaFoldDB" id="A0A9D1PTX7"/>
<dbReference type="GO" id="GO:0008253">
    <property type="term" value="F:5'-nucleotidase activity"/>
    <property type="evidence" value="ECO:0007669"/>
    <property type="project" value="InterPro"/>
</dbReference>
<evidence type="ECO:0000313" key="1">
    <source>
        <dbReference type="EMBL" id="HIV98546.1"/>
    </source>
</evidence>
<reference evidence="1" key="2">
    <citation type="submission" date="2021-04" db="EMBL/GenBank/DDBJ databases">
        <authorList>
            <person name="Gilroy R."/>
        </authorList>
    </citation>
    <scope>NUCLEOTIDE SEQUENCE</scope>
    <source>
        <strain evidence="1">Gambia11-129</strain>
    </source>
</reference>
<dbReference type="NCBIfam" id="TIGR01549">
    <property type="entry name" value="HAD-SF-IA-v1"/>
    <property type="match status" value="1"/>
</dbReference>
<dbReference type="SFLD" id="SFLDG01129">
    <property type="entry name" value="C1.5:_HAD__Beta-PGM__Phosphata"/>
    <property type="match status" value="1"/>
</dbReference>
<accession>A0A9D1PTX7</accession>
<protein>
    <submittedName>
        <fullName evidence="1">YjjG family noncanonical pyrimidine nucleotidase</fullName>
    </submittedName>
</protein>
<dbReference type="Pfam" id="PF13419">
    <property type="entry name" value="HAD_2"/>
    <property type="match status" value="1"/>
</dbReference>
<dbReference type="InterPro" id="IPR041492">
    <property type="entry name" value="HAD_2"/>
</dbReference>
<dbReference type="Gene3D" id="1.10.150.240">
    <property type="entry name" value="Putative phosphatase, domain 2"/>
    <property type="match status" value="1"/>
</dbReference>
<dbReference type="EMBL" id="DXHU01000006">
    <property type="protein sequence ID" value="HIV98546.1"/>
    <property type="molecule type" value="Genomic_DNA"/>
</dbReference>
<dbReference type="PANTHER" id="PTHR47478">
    <property type="match status" value="1"/>
</dbReference>
<dbReference type="InterPro" id="IPR023214">
    <property type="entry name" value="HAD_sf"/>
</dbReference>
<dbReference type="PANTHER" id="PTHR47478:SF1">
    <property type="entry name" value="PYRIMIDINE 5'-NUCLEOTIDASE YJJG"/>
    <property type="match status" value="1"/>
</dbReference>
<dbReference type="SFLD" id="SFLDS00003">
    <property type="entry name" value="Haloacid_Dehalogenase"/>
    <property type="match status" value="1"/>
</dbReference>
<proteinExistence type="predicted"/>
<dbReference type="InterPro" id="IPR036412">
    <property type="entry name" value="HAD-like_sf"/>
</dbReference>
<name>A0A9D1PTX7_9SPIO</name>
<dbReference type="InterPro" id="IPR052550">
    <property type="entry name" value="Pyrimidine_5'-ntase_YjjG"/>
</dbReference>
<dbReference type="NCBIfam" id="TIGR02254">
    <property type="entry name" value="YjjG_YfnB"/>
    <property type="match status" value="1"/>
</dbReference>
<dbReference type="Gene3D" id="3.40.50.1000">
    <property type="entry name" value="HAD superfamily/HAD-like"/>
    <property type="match status" value="1"/>
</dbReference>
<dbReference type="InterPro" id="IPR023198">
    <property type="entry name" value="PGP-like_dom2"/>
</dbReference>
<evidence type="ECO:0000313" key="2">
    <source>
        <dbReference type="Proteomes" id="UP000823936"/>
    </source>
</evidence>
<sequence length="224" mass="25885">MHDLLFDMDGTLYDFKKSESVCLEKVFREADIAYTDEMIARYQSVNHRLWDEYEKGLVSQSYVENERMQLFFDEIGCRKDGHKAASDYVDYLSQTDFMIDGAKDFLKKIKDSRRLFIITNGIAKTQYGRLRNSSTMDFYDRVFISGEIGLQKPDKAFFDYVMKEGCIARENAIVIGDSEKSDIMGARNAGMKSIFISFDRKGSDLADYSVSSYEELYSLIIDLN</sequence>
<dbReference type="InterPro" id="IPR006439">
    <property type="entry name" value="HAD-SF_hydro_IA"/>
</dbReference>
<comment type="caution">
    <text evidence="1">The sequence shown here is derived from an EMBL/GenBank/DDBJ whole genome shotgun (WGS) entry which is preliminary data.</text>
</comment>